<dbReference type="EMBL" id="JANJYI010000006">
    <property type="protein sequence ID" value="KAK2646606.1"/>
    <property type="molecule type" value="Genomic_DNA"/>
</dbReference>
<protein>
    <submittedName>
        <fullName evidence="2">Uncharacterized protein</fullName>
    </submittedName>
</protein>
<dbReference type="Proteomes" id="UP001280121">
    <property type="component" value="Unassembled WGS sequence"/>
</dbReference>
<organism evidence="2 3">
    <name type="scientific">Dipteronia dyeriana</name>
    <dbReference type="NCBI Taxonomy" id="168575"/>
    <lineage>
        <taxon>Eukaryota</taxon>
        <taxon>Viridiplantae</taxon>
        <taxon>Streptophyta</taxon>
        <taxon>Embryophyta</taxon>
        <taxon>Tracheophyta</taxon>
        <taxon>Spermatophyta</taxon>
        <taxon>Magnoliopsida</taxon>
        <taxon>eudicotyledons</taxon>
        <taxon>Gunneridae</taxon>
        <taxon>Pentapetalae</taxon>
        <taxon>rosids</taxon>
        <taxon>malvids</taxon>
        <taxon>Sapindales</taxon>
        <taxon>Sapindaceae</taxon>
        <taxon>Hippocastanoideae</taxon>
        <taxon>Acereae</taxon>
        <taxon>Dipteronia</taxon>
    </lineage>
</organism>
<evidence type="ECO:0000256" key="1">
    <source>
        <dbReference type="SAM" id="MobiDB-lite"/>
    </source>
</evidence>
<evidence type="ECO:0000313" key="2">
    <source>
        <dbReference type="EMBL" id="KAK2646606.1"/>
    </source>
</evidence>
<feature type="compositionally biased region" description="Polar residues" evidence="1">
    <location>
        <begin position="26"/>
        <end position="47"/>
    </location>
</feature>
<gene>
    <name evidence="2" type="ORF">Ddye_021801</name>
</gene>
<sequence>MYMASERSPPPPSTYVASERSPSPPSTSVASERSLLPPSTSVPSEQSLLPVNTSKCLGKHEWQLVSPYTDPCRPKRLRTRPESVEHIFDPHELVDTDHLMAYKVFKRNIDGEQRDVDVLAPVTAGWFVRMQSNFMDLVDTPLMLYMWERMMPRDTHDAVTTVRWNVLQSRWLEEDLLSVRGATTSGNRPWQEVDLVSGPSINLCSAKIDIYDPWRQEVLYQIRHQQVRQLRWFLLSMLSDAGFHTAGRRVFPQENKPFSVSLVHTSTVPQQKKS</sequence>
<comment type="caution">
    <text evidence="2">The sequence shown here is derived from an EMBL/GenBank/DDBJ whole genome shotgun (WGS) entry which is preliminary data.</text>
</comment>
<keyword evidence="3" id="KW-1185">Reference proteome</keyword>
<feature type="region of interest" description="Disordered" evidence="1">
    <location>
        <begin position="1"/>
        <end position="47"/>
    </location>
</feature>
<reference evidence="2" key="1">
    <citation type="journal article" date="2023" name="Plant J.">
        <title>Genome sequences and population genomics provide insights into the demographic history, inbreeding, and mutation load of two 'living fossil' tree species of Dipteronia.</title>
        <authorList>
            <person name="Feng Y."/>
            <person name="Comes H.P."/>
            <person name="Chen J."/>
            <person name="Zhu S."/>
            <person name="Lu R."/>
            <person name="Zhang X."/>
            <person name="Li P."/>
            <person name="Qiu J."/>
            <person name="Olsen K.M."/>
            <person name="Qiu Y."/>
        </authorList>
    </citation>
    <scope>NUCLEOTIDE SEQUENCE</scope>
    <source>
        <strain evidence="2">KIB01</strain>
    </source>
</reference>
<dbReference type="AlphaFoldDB" id="A0AAD9WX79"/>
<accession>A0AAD9WX79</accession>
<evidence type="ECO:0000313" key="3">
    <source>
        <dbReference type="Proteomes" id="UP001280121"/>
    </source>
</evidence>
<proteinExistence type="predicted"/>
<name>A0AAD9WX79_9ROSI</name>